<keyword evidence="3" id="KW-1185">Reference proteome</keyword>
<evidence type="ECO:0000313" key="2">
    <source>
        <dbReference type="EMBL" id="NLS13800.1"/>
    </source>
</evidence>
<keyword evidence="1" id="KW-0812">Transmembrane</keyword>
<dbReference type="AlphaFoldDB" id="A0A7X8TS47"/>
<feature type="transmembrane region" description="Helical" evidence="1">
    <location>
        <begin position="55"/>
        <end position="74"/>
    </location>
</feature>
<evidence type="ECO:0000313" key="3">
    <source>
        <dbReference type="Proteomes" id="UP000535589"/>
    </source>
</evidence>
<evidence type="ECO:0000256" key="1">
    <source>
        <dbReference type="SAM" id="Phobius"/>
    </source>
</evidence>
<proteinExistence type="predicted"/>
<dbReference type="Pfam" id="PF11137">
    <property type="entry name" value="DUF2909"/>
    <property type="match status" value="1"/>
</dbReference>
<keyword evidence="1" id="KW-0472">Membrane</keyword>
<dbReference type="EMBL" id="JABAIK010000012">
    <property type="protein sequence ID" value="NLS13800.1"/>
    <property type="molecule type" value="Genomic_DNA"/>
</dbReference>
<dbReference type="Proteomes" id="UP000535589">
    <property type="component" value="Unassembled WGS sequence"/>
</dbReference>
<comment type="caution">
    <text evidence="2">The sequence shown here is derived from an EMBL/GenBank/DDBJ whole genome shotgun (WGS) entry which is preliminary data.</text>
</comment>
<dbReference type="RefSeq" id="WP_168836894.1">
    <property type="nucleotide sequence ID" value="NZ_JABAIK010000012.1"/>
</dbReference>
<feature type="transmembrane region" description="Helical" evidence="1">
    <location>
        <begin position="6"/>
        <end position="27"/>
    </location>
</feature>
<organism evidence="2 3">
    <name type="scientific">Vibrio agarilyticus</name>
    <dbReference type="NCBI Taxonomy" id="2726741"/>
    <lineage>
        <taxon>Bacteria</taxon>
        <taxon>Pseudomonadati</taxon>
        <taxon>Pseudomonadota</taxon>
        <taxon>Gammaproteobacteria</taxon>
        <taxon>Vibrionales</taxon>
        <taxon>Vibrionaceae</taxon>
        <taxon>Vibrio</taxon>
    </lineage>
</organism>
<sequence length="81" mass="8914">MSSVFLFKLLLVGLLLFIILNLAKALFHMLKAPTNNKLDANSPQKPMSHYLGRRVALSVIVVLLLLIALGSGWITPNPSPY</sequence>
<reference evidence="2 3" key="1">
    <citation type="submission" date="2020-04" db="EMBL/GenBank/DDBJ databases">
        <title>Vibrio sp. SM6, a novel species isolated from seawater.</title>
        <authorList>
            <person name="Wang X."/>
        </authorList>
    </citation>
    <scope>NUCLEOTIDE SEQUENCE [LARGE SCALE GENOMIC DNA]</scope>
    <source>
        <strain evidence="2 3">SM6</strain>
    </source>
</reference>
<keyword evidence="1" id="KW-1133">Transmembrane helix</keyword>
<name>A0A7X8TS47_9VIBR</name>
<accession>A0A7X8TS47</accession>
<dbReference type="InterPro" id="IPR021313">
    <property type="entry name" value="DUF2909"/>
</dbReference>
<gene>
    <name evidence="2" type="ORF">HGP28_12955</name>
</gene>
<protein>
    <submittedName>
        <fullName evidence="2">DUF2909 family protein</fullName>
    </submittedName>
</protein>